<feature type="compositionally biased region" description="Basic and acidic residues" evidence="1">
    <location>
        <begin position="1"/>
        <end position="28"/>
    </location>
</feature>
<comment type="caution">
    <text evidence="2">The sequence shown here is derived from an EMBL/GenBank/DDBJ whole genome shotgun (WGS) entry which is preliminary data.</text>
</comment>
<feature type="region of interest" description="Disordered" evidence="1">
    <location>
        <begin position="1"/>
        <end position="76"/>
    </location>
</feature>
<dbReference type="EMBL" id="PDUG01000024">
    <property type="protein sequence ID" value="PIC12352.1"/>
    <property type="molecule type" value="Genomic_DNA"/>
</dbReference>
<organism evidence="2 3">
    <name type="scientific">Caenorhabditis nigoni</name>
    <dbReference type="NCBI Taxonomy" id="1611254"/>
    <lineage>
        <taxon>Eukaryota</taxon>
        <taxon>Metazoa</taxon>
        <taxon>Ecdysozoa</taxon>
        <taxon>Nematoda</taxon>
        <taxon>Chromadorea</taxon>
        <taxon>Rhabditida</taxon>
        <taxon>Rhabditina</taxon>
        <taxon>Rhabditomorpha</taxon>
        <taxon>Rhabditoidea</taxon>
        <taxon>Rhabditidae</taxon>
        <taxon>Peloderinae</taxon>
        <taxon>Caenorhabditis</taxon>
    </lineage>
</organism>
<proteinExistence type="predicted"/>
<protein>
    <submittedName>
        <fullName evidence="2">Uncharacterized protein</fullName>
    </submittedName>
</protein>
<gene>
    <name evidence="2" type="ORF">B9Z55_028489</name>
</gene>
<accession>A0A2G5SBQ6</accession>
<dbReference type="AlphaFoldDB" id="A0A2G5SBQ6"/>
<reference evidence="3" key="1">
    <citation type="submission" date="2017-10" db="EMBL/GenBank/DDBJ databases">
        <title>Rapid genome shrinkage in a self-fertile nematode reveals novel sperm competition proteins.</title>
        <authorList>
            <person name="Yin D."/>
            <person name="Schwarz E.M."/>
            <person name="Thomas C.G."/>
            <person name="Felde R.L."/>
            <person name="Korf I.F."/>
            <person name="Cutter A.D."/>
            <person name="Schartner C.M."/>
            <person name="Ralston E.J."/>
            <person name="Meyer B.J."/>
            <person name="Haag E.S."/>
        </authorList>
    </citation>
    <scope>NUCLEOTIDE SEQUENCE [LARGE SCALE GENOMIC DNA]</scope>
    <source>
        <strain evidence="3">JU1422</strain>
    </source>
</reference>
<keyword evidence="3" id="KW-1185">Reference proteome</keyword>
<name>A0A2G5SBQ6_9PELO</name>
<sequence length="76" mass="8551">MSGQFRFHENPDTSPRRALSHLDEGGPEDHDEVPITIGVHRCTKEDVGQQDEHERFDQDACVQPGLQAGDRSQLVK</sequence>
<dbReference type="Proteomes" id="UP000230233">
    <property type="component" value="Unassembled WGS sequence"/>
</dbReference>
<evidence type="ECO:0000313" key="3">
    <source>
        <dbReference type="Proteomes" id="UP000230233"/>
    </source>
</evidence>
<evidence type="ECO:0000256" key="1">
    <source>
        <dbReference type="SAM" id="MobiDB-lite"/>
    </source>
</evidence>
<evidence type="ECO:0000313" key="2">
    <source>
        <dbReference type="EMBL" id="PIC12352.1"/>
    </source>
</evidence>
<feature type="compositionally biased region" description="Basic and acidic residues" evidence="1">
    <location>
        <begin position="42"/>
        <end position="58"/>
    </location>
</feature>